<evidence type="ECO:0000313" key="3">
    <source>
        <dbReference type="Proteomes" id="UP001201812"/>
    </source>
</evidence>
<dbReference type="SUPFAM" id="SSF47616">
    <property type="entry name" value="GST C-terminal domain-like"/>
    <property type="match status" value="1"/>
</dbReference>
<dbReference type="CDD" id="cd03192">
    <property type="entry name" value="GST_C_Sigma_like"/>
    <property type="match status" value="1"/>
</dbReference>
<sequence>MIGTHSYKFSYFDVRALGEPIRLLFHYVGQPFQDERVDRNEWNEDWSKDRTGNKECEWNQNRKAKTPFGKLPLLEVDGGKVVITQSSAIARFIAEKNGLAGKDDVERARVNELQDVYKDFFVAAINYLAVKFTNRRGDADVLYKDVFLPALNHFLPIWNKILEQSKSGFLVESGVTYGVEPKLLAKHNELCKYVKKVYELPGIKGYVENREHKCI</sequence>
<dbReference type="GO" id="GO:0006749">
    <property type="term" value="P:glutathione metabolic process"/>
    <property type="evidence" value="ECO:0007669"/>
    <property type="project" value="TreeGrafter"/>
</dbReference>
<dbReference type="GO" id="GO:0004364">
    <property type="term" value="F:glutathione transferase activity"/>
    <property type="evidence" value="ECO:0007669"/>
    <property type="project" value="TreeGrafter"/>
</dbReference>
<dbReference type="SFLD" id="SFLDS00019">
    <property type="entry name" value="Glutathione_Transferase_(cytos"/>
    <property type="match status" value="1"/>
</dbReference>
<dbReference type="InterPro" id="IPR050213">
    <property type="entry name" value="GST_superfamily"/>
</dbReference>
<comment type="caution">
    <text evidence="2">The sequence shown here is derived from an EMBL/GenBank/DDBJ whole genome shotgun (WGS) entry which is preliminary data.</text>
</comment>
<dbReference type="InterPro" id="IPR036282">
    <property type="entry name" value="Glutathione-S-Trfase_C_sf"/>
</dbReference>
<dbReference type="EMBL" id="JAKKPZ010000613">
    <property type="protein sequence ID" value="KAI1693537.1"/>
    <property type="molecule type" value="Genomic_DNA"/>
</dbReference>
<organism evidence="2 3">
    <name type="scientific">Ditylenchus destructor</name>
    <dbReference type="NCBI Taxonomy" id="166010"/>
    <lineage>
        <taxon>Eukaryota</taxon>
        <taxon>Metazoa</taxon>
        <taxon>Ecdysozoa</taxon>
        <taxon>Nematoda</taxon>
        <taxon>Chromadorea</taxon>
        <taxon>Rhabditida</taxon>
        <taxon>Tylenchina</taxon>
        <taxon>Tylenchomorpha</taxon>
        <taxon>Sphaerularioidea</taxon>
        <taxon>Anguinidae</taxon>
        <taxon>Anguininae</taxon>
        <taxon>Ditylenchus</taxon>
    </lineage>
</organism>
<dbReference type="CDD" id="cd03039">
    <property type="entry name" value="GST_N_Sigma_like"/>
    <property type="match status" value="1"/>
</dbReference>
<dbReference type="AlphaFoldDB" id="A0AAD4MGW5"/>
<feature type="domain" description="GST N-terminal" evidence="1">
    <location>
        <begin position="5"/>
        <end position="101"/>
    </location>
</feature>
<dbReference type="InterPro" id="IPR040079">
    <property type="entry name" value="Glutathione_S-Trfase"/>
</dbReference>
<protein>
    <submittedName>
        <fullName evidence="2">Glutathione S-transferase 1</fullName>
    </submittedName>
</protein>
<dbReference type="PROSITE" id="PS50404">
    <property type="entry name" value="GST_NTER"/>
    <property type="match status" value="1"/>
</dbReference>
<evidence type="ECO:0000313" key="2">
    <source>
        <dbReference type="EMBL" id="KAI1693537.1"/>
    </source>
</evidence>
<proteinExistence type="predicted"/>
<dbReference type="Pfam" id="PF13409">
    <property type="entry name" value="GST_N_2"/>
    <property type="match status" value="1"/>
</dbReference>
<dbReference type="Proteomes" id="UP001201812">
    <property type="component" value="Unassembled WGS sequence"/>
</dbReference>
<dbReference type="InterPro" id="IPR004045">
    <property type="entry name" value="Glutathione_S-Trfase_N"/>
</dbReference>
<accession>A0AAD4MGW5</accession>
<gene>
    <name evidence="2" type="ORF">DdX_20604</name>
</gene>
<dbReference type="SUPFAM" id="SSF52833">
    <property type="entry name" value="Thioredoxin-like"/>
    <property type="match status" value="1"/>
</dbReference>
<dbReference type="PANTHER" id="PTHR11571">
    <property type="entry name" value="GLUTATHIONE S-TRANSFERASE"/>
    <property type="match status" value="1"/>
</dbReference>
<evidence type="ECO:0000259" key="1">
    <source>
        <dbReference type="PROSITE" id="PS50404"/>
    </source>
</evidence>
<name>A0AAD4MGW5_9BILA</name>
<dbReference type="Gene3D" id="1.20.1050.10">
    <property type="match status" value="1"/>
</dbReference>
<dbReference type="Gene3D" id="3.40.30.10">
    <property type="entry name" value="Glutaredoxin"/>
    <property type="match status" value="1"/>
</dbReference>
<keyword evidence="3" id="KW-1185">Reference proteome</keyword>
<dbReference type="PANTHER" id="PTHR11571:SF260">
    <property type="entry name" value="GLUTATHIONE S-TRANSFERASE"/>
    <property type="match status" value="1"/>
</dbReference>
<dbReference type="InterPro" id="IPR036249">
    <property type="entry name" value="Thioredoxin-like_sf"/>
</dbReference>
<reference evidence="2" key="1">
    <citation type="submission" date="2022-01" db="EMBL/GenBank/DDBJ databases">
        <title>Genome Sequence Resource for Two Populations of Ditylenchus destructor, the Migratory Endoparasitic Phytonematode.</title>
        <authorList>
            <person name="Zhang H."/>
            <person name="Lin R."/>
            <person name="Xie B."/>
        </authorList>
    </citation>
    <scope>NUCLEOTIDE SEQUENCE</scope>
    <source>
        <strain evidence="2">BazhouSP</strain>
    </source>
</reference>